<dbReference type="EMBL" id="MJBI02000002">
    <property type="protein sequence ID" value="RAI81146.1"/>
    <property type="molecule type" value="Genomic_DNA"/>
</dbReference>
<protein>
    <submittedName>
        <fullName evidence="3">MBL fold metallo-hydrolase</fullName>
    </submittedName>
</protein>
<dbReference type="PANTHER" id="PTHR43084">
    <property type="entry name" value="PERSULFIDE DIOXYGENASE ETHE1"/>
    <property type="match status" value="1"/>
</dbReference>
<dbReference type="FunFam" id="3.60.15.10:FF:000030">
    <property type="entry name" value="Metallo-beta-lactamase family protein"/>
    <property type="match status" value="1"/>
</dbReference>
<dbReference type="InterPro" id="IPR001279">
    <property type="entry name" value="Metallo-B-lactamas"/>
</dbReference>
<dbReference type="GO" id="GO:0046872">
    <property type="term" value="F:metal ion binding"/>
    <property type="evidence" value="ECO:0007669"/>
    <property type="project" value="UniProtKB-KW"/>
</dbReference>
<dbReference type="InterPro" id="IPR001763">
    <property type="entry name" value="Rhodanese-like_dom"/>
</dbReference>
<dbReference type="SUPFAM" id="SSF56281">
    <property type="entry name" value="Metallo-hydrolase/oxidoreductase"/>
    <property type="match status" value="1"/>
</dbReference>
<dbReference type="SMART" id="SM00450">
    <property type="entry name" value="RHOD"/>
    <property type="match status" value="1"/>
</dbReference>
<dbReference type="GO" id="GO:0050313">
    <property type="term" value="F:sulfur dioxygenase activity"/>
    <property type="evidence" value="ECO:0007669"/>
    <property type="project" value="InterPro"/>
</dbReference>
<dbReference type="InterPro" id="IPR036866">
    <property type="entry name" value="RibonucZ/Hydroxyglut_hydro"/>
</dbReference>
<dbReference type="InterPro" id="IPR051682">
    <property type="entry name" value="Mito_Persulfide_Diox"/>
</dbReference>
<dbReference type="Proteomes" id="UP000229523">
    <property type="component" value="Unassembled WGS sequence"/>
</dbReference>
<dbReference type="SMART" id="SM00849">
    <property type="entry name" value="Lactamase_B"/>
    <property type="match status" value="1"/>
</dbReference>
<dbReference type="GO" id="GO:0070813">
    <property type="term" value="P:hydrogen sulfide metabolic process"/>
    <property type="evidence" value="ECO:0007669"/>
    <property type="project" value="TreeGrafter"/>
</dbReference>
<dbReference type="Pfam" id="PF00581">
    <property type="entry name" value="Rhodanese"/>
    <property type="match status" value="1"/>
</dbReference>
<dbReference type="AlphaFoldDB" id="A0A395GAV3"/>
<dbReference type="GO" id="GO:0016787">
    <property type="term" value="F:hydrolase activity"/>
    <property type="evidence" value="ECO:0007669"/>
    <property type="project" value="UniProtKB-KW"/>
</dbReference>
<dbReference type="InterPro" id="IPR036873">
    <property type="entry name" value="Rhodanese-like_dom_sf"/>
</dbReference>
<feature type="domain" description="Rhodanese" evidence="2">
    <location>
        <begin position="362"/>
        <end position="446"/>
    </location>
</feature>
<keyword evidence="1" id="KW-0479">Metal-binding</keyword>
<dbReference type="PROSITE" id="PS50206">
    <property type="entry name" value="RHODANESE_3"/>
    <property type="match status" value="1"/>
</dbReference>
<dbReference type="PANTHER" id="PTHR43084:SF1">
    <property type="entry name" value="PERSULFIDE DIOXYGENASE ETHE1, MITOCHONDRIAL"/>
    <property type="match status" value="1"/>
</dbReference>
<gene>
    <name evidence="3" type="ORF">BFS35_006155</name>
</gene>
<evidence type="ECO:0000313" key="3">
    <source>
        <dbReference type="EMBL" id="RAI81146.1"/>
    </source>
</evidence>
<dbReference type="Gene3D" id="3.40.250.10">
    <property type="entry name" value="Rhodanese-like domain"/>
    <property type="match status" value="2"/>
</dbReference>
<dbReference type="CDD" id="cd07724">
    <property type="entry name" value="POD-like_MBL-fold"/>
    <property type="match status" value="1"/>
</dbReference>
<proteinExistence type="predicted"/>
<evidence type="ECO:0000256" key="1">
    <source>
        <dbReference type="ARBA" id="ARBA00022723"/>
    </source>
</evidence>
<comment type="caution">
    <text evidence="3">The sequence shown here is derived from an EMBL/GenBank/DDBJ whole genome shotgun (WGS) entry which is preliminary data.</text>
</comment>
<dbReference type="CDD" id="cd00158">
    <property type="entry name" value="RHOD"/>
    <property type="match status" value="1"/>
</dbReference>
<dbReference type="Gene3D" id="3.60.15.10">
    <property type="entry name" value="Ribonuclease Z/Hydroxyacylglutathione hydrolase-like"/>
    <property type="match status" value="1"/>
</dbReference>
<name>A0A395GAV3_9STAP</name>
<accession>A0A395GAV3</accession>
<dbReference type="InterPro" id="IPR044528">
    <property type="entry name" value="POD-like_MBL-fold"/>
</dbReference>
<dbReference type="RefSeq" id="WP_099579306.1">
    <property type="nucleotide sequence ID" value="NZ_MJBI02000002.1"/>
</dbReference>
<organism evidence="3 4">
    <name type="scientific">Macrococcoides goetzii</name>
    <dbReference type="NCBI Taxonomy" id="1891097"/>
    <lineage>
        <taxon>Bacteria</taxon>
        <taxon>Bacillati</taxon>
        <taxon>Bacillota</taxon>
        <taxon>Bacilli</taxon>
        <taxon>Bacillales</taxon>
        <taxon>Staphylococcaceae</taxon>
        <taxon>Macrococcoides</taxon>
    </lineage>
</organism>
<sequence length="446" mass="50055">MYFKSFFNQQLAQMSYLVGCQKTGEAIIIDPLRDLKPYIEAAEQEGLTIIKVTETHIHADFASGLREANETLNAKAFVSVLGGEDWTYKNINGEYELLKEDDIINVGNVKLKVIHTPGHTPESISFLLYDNASDVPMGLFTGDFIFVGDVGRPDLLEEAAGIKDTTEIGAKAMFNSLKKMDELPDYIQIWPGHGAGSACGKSLGAVPVTTLGYEREKSWAFQIKDEATFVKTLTSEQPEPPYYFKEMKHINRDGVALIDNAIVPPLQNLYDGVKIIDLRAKEIFLDNLSDGINVPYNSKFLGFVGWYLDYEAPIQLIGSFEDVQNAANDLKLIGFDNVIGYVKNVTGGSMQQIEPQHFKSIDQTQINILDVRNNQEWQESHFDNAKHVHFGKLEKEEIPFKKDERIYVHCQSGVRSAIAVSVLHRLGYNDIINIKGGYSAVKQYNR</sequence>
<reference evidence="3 4" key="1">
    <citation type="journal article" date="2018" name="Front. Microbiol.">
        <title>Description and Comparative Genomics of Macrococcus caseolyticus subsp. hominis subsp. nov., Macrococcus goetzii sp. nov., Macrococcus epidermidis sp. nov., and Macrococcus bohemicus sp. nov., Novel Macrococci From Human Clinical Material With Virulence Potential and Suspected Uptake of Foreign DNA by Natural Transformation.</title>
        <authorList>
            <person name="Maslanova I."/>
            <person name="Wertheimer Z."/>
            <person name="Sedlacek I."/>
            <person name="Svec P."/>
            <person name="Indrakova A."/>
            <person name="Kovarovic V."/>
            <person name="Schumann P."/>
            <person name="Sproer C."/>
            <person name="Kralova S."/>
            <person name="Sedo O."/>
            <person name="Kristofova L."/>
            <person name="Vrbovska V."/>
            <person name="Fuzik T."/>
            <person name="Petras P."/>
            <person name="Zdrahal Z."/>
            <person name="Ruzickova V."/>
            <person name="Doskar J."/>
            <person name="Pantucek R."/>
        </authorList>
    </citation>
    <scope>NUCLEOTIDE SEQUENCE [LARGE SCALE GENOMIC DNA]</scope>
    <source>
        <strain evidence="3 4">CCM 4927</strain>
    </source>
</reference>
<evidence type="ECO:0000259" key="2">
    <source>
        <dbReference type="PROSITE" id="PS50206"/>
    </source>
</evidence>
<dbReference type="SUPFAM" id="SSF52821">
    <property type="entry name" value="Rhodanese/Cell cycle control phosphatase"/>
    <property type="match status" value="1"/>
</dbReference>
<keyword evidence="4" id="KW-1185">Reference proteome</keyword>
<dbReference type="Pfam" id="PF00753">
    <property type="entry name" value="Lactamase_B"/>
    <property type="match status" value="1"/>
</dbReference>
<evidence type="ECO:0000313" key="4">
    <source>
        <dbReference type="Proteomes" id="UP000229523"/>
    </source>
</evidence>
<dbReference type="GO" id="GO:0006749">
    <property type="term" value="P:glutathione metabolic process"/>
    <property type="evidence" value="ECO:0007669"/>
    <property type="project" value="InterPro"/>
</dbReference>